<dbReference type="Gene3D" id="3.90.1720.10">
    <property type="entry name" value="endopeptidase domain like (from Nostoc punctiforme)"/>
    <property type="match status" value="1"/>
</dbReference>
<gene>
    <name evidence="7" type="ORF">LHCIRMBIA951_00833</name>
</gene>
<feature type="compositionally biased region" description="Basic and acidic residues" evidence="5">
    <location>
        <begin position="1120"/>
        <end position="1140"/>
    </location>
</feature>
<dbReference type="InterPro" id="IPR023346">
    <property type="entry name" value="Lysozyme-like_dom_sf"/>
</dbReference>
<name>U6F3U4_LACHE</name>
<proteinExistence type="inferred from homology"/>
<dbReference type="InterPro" id="IPR038765">
    <property type="entry name" value="Papain-like_cys_pep_sf"/>
</dbReference>
<keyword evidence="4" id="KW-0788">Thiol protease</keyword>
<dbReference type="RefSeq" id="WP_023190941.1">
    <property type="nucleotide sequence ID" value="NZ_HG530838.1"/>
</dbReference>
<dbReference type="Pfam" id="PF20155">
    <property type="entry name" value="TMP_3"/>
    <property type="match status" value="1"/>
</dbReference>
<keyword evidence="2" id="KW-0645">Protease</keyword>
<keyword evidence="8" id="KW-1185">Reference proteome</keyword>
<evidence type="ECO:0000256" key="4">
    <source>
        <dbReference type="ARBA" id="ARBA00022807"/>
    </source>
</evidence>
<dbReference type="Gene3D" id="1.10.530.10">
    <property type="match status" value="1"/>
</dbReference>
<dbReference type="PANTHER" id="PTHR47359:SF3">
    <property type="entry name" value="NLP_P60 DOMAIN-CONTAINING PROTEIN-RELATED"/>
    <property type="match status" value="1"/>
</dbReference>
<dbReference type="Pfam" id="PF00877">
    <property type="entry name" value="NLPC_P60"/>
    <property type="match status" value="1"/>
</dbReference>
<evidence type="ECO:0000256" key="5">
    <source>
        <dbReference type="SAM" id="MobiDB-lite"/>
    </source>
</evidence>
<dbReference type="HOGENOM" id="CLU_229779_0_0_9"/>
<dbReference type="GO" id="GO:0008234">
    <property type="term" value="F:cysteine-type peptidase activity"/>
    <property type="evidence" value="ECO:0007669"/>
    <property type="project" value="UniProtKB-KW"/>
</dbReference>
<dbReference type="Gene3D" id="1.10.287.700">
    <property type="entry name" value="Helix hairpin bin"/>
    <property type="match status" value="1"/>
</dbReference>
<reference evidence="7" key="1">
    <citation type="submission" date="2013-09" db="EMBL/GenBank/DDBJ databases">
        <title>Draft Genome Sequence of five Lactobacillus helveticus strains CIRM-BIA 101T, 103, 104, 951 and 953 isolated from milk product.</title>
        <authorList>
            <person name="Valence F."/>
            <person name="Chuat V."/>
            <person name="Ma L."/>
            <person name="Creno S."/>
            <person name="Falentin H."/>
            <person name="Lortal S."/>
            <person name="Bizet C."/>
            <person name="Clermont D."/>
            <person name="Loux V."/>
            <person name="Bouchier C."/>
            <person name="Cousin S."/>
        </authorList>
    </citation>
    <scope>NUCLEOTIDE SEQUENCE [LARGE SCALE GENOMIC DNA]</scope>
    <source>
        <strain evidence="7">CIRM-BIA 951</strain>
    </source>
</reference>
<comment type="similarity">
    <text evidence="1">Belongs to the peptidase C40 family.</text>
</comment>
<feature type="compositionally biased region" description="Basic residues" evidence="5">
    <location>
        <begin position="1261"/>
        <end position="1282"/>
    </location>
</feature>
<evidence type="ECO:0000259" key="6">
    <source>
        <dbReference type="PROSITE" id="PS51935"/>
    </source>
</evidence>
<evidence type="ECO:0000256" key="1">
    <source>
        <dbReference type="ARBA" id="ARBA00007074"/>
    </source>
</evidence>
<dbReference type="GO" id="GO:0006508">
    <property type="term" value="P:proteolysis"/>
    <property type="evidence" value="ECO:0007669"/>
    <property type="project" value="UniProtKB-KW"/>
</dbReference>
<evidence type="ECO:0000256" key="3">
    <source>
        <dbReference type="ARBA" id="ARBA00022801"/>
    </source>
</evidence>
<keyword evidence="3" id="KW-0378">Hydrolase</keyword>
<dbReference type="EMBL" id="CBUK010000083">
    <property type="protein sequence ID" value="CDI58601.1"/>
    <property type="molecule type" value="Genomic_DNA"/>
</dbReference>
<evidence type="ECO:0000313" key="8">
    <source>
        <dbReference type="Proteomes" id="UP000017248"/>
    </source>
</evidence>
<dbReference type="Proteomes" id="UP000017248">
    <property type="component" value="Unassembled WGS sequence"/>
</dbReference>
<comment type="caution">
    <text evidence="7">The sequence shown here is derived from an EMBL/GenBank/DDBJ whole genome shotgun (WGS) entry which is preliminary data.</text>
</comment>
<dbReference type="InterPro" id="IPR051794">
    <property type="entry name" value="PG_Endopeptidase_C40"/>
</dbReference>
<dbReference type="InterPro" id="IPR000064">
    <property type="entry name" value="NLP_P60_dom"/>
</dbReference>
<evidence type="ECO:0000313" key="7">
    <source>
        <dbReference type="EMBL" id="CDI58601.1"/>
    </source>
</evidence>
<dbReference type="SUPFAM" id="SSF53955">
    <property type="entry name" value="Lysozyme-like"/>
    <property type="match status" value="1"/>
</dbReference>
<dbReference type="SUPFAM" id="SSF54001">
    <property type="entry name" value="Cysteine proteinases"/>
    <property type="match status" value="1"/>
</dbReference>
<dbReference type="NCBIfam" id="TIGR02675">
    <property type="entry name" value="tape_meas_nterm"/>
    <property type="match status" value="1"/>
</dbReference>
<sequence length="2095" mass="229721">MSDGTIKIDIDIPVNKVKSDSHAVNEELERIGKNAGKDMDSSFKKNAERVKHEAKSTGESIDKSIGREHKTKIKVDSSEAKTKINETKHDLDKMPKKHEIEVDAEVSGFNRKLDEAKRKTNELPKKHNTDINATDHTGGAFARIKSHFDKVNEAGKKTHSLFGTIFSANMISNAATGAFGAVKNALGGMYQSAKQYALEQQTMNATWLTLTNSASKGRAMVDQINHMAVAAQNSTHMVDQLSQKFYAINNNAKQTGQLTKSILTLQDAFGQTDAAVENFGTQFSQMMANGKVSAQDMMSIVNTFPKLRHMLLDYERQIHHNSHMTMQEMNKMMSDGKIKSQDMINVVLEAGKKFNKATGNFTKTIPGMARVVKSQMPVLLGAFTKPFAKMESPIYAAVAKWVSSKKTNKEFQNLGKTVSTGMNNVMKAFSGGKAVDVTKALDNAINGINRGLKGVFGWISGHAKDLKTIASSIASIGGQLAKAVWKDFASIITTIGNMFGLTAKNGKKSGGAVHVLAEALNWLAKQKWAIHAIAASIVTIATVKSLDHVAGGLFSIGDKLKFLVKGMQGIKDIKDLSDAEQSFLKLGNRIRKTGSIAKSVFGAIGKLGKGAWNGIKFATKSFVKSFTAQLKIIGKGIKGLGSIAWNAAKSVGSKFLEAGRFLGSKIAQGLNASMKFGMGKRLAVGALAGAAVAAPEVINAVKDRHSATKRSQDIGGAVGALAGGTLTSMIPIFGPMLAPVGAIIGKYAGRWGGEAVNKFTKGWQRNKPPKKFWSLENLGWSAHSMWNGFTRSVGKTIKWFKKNWKEVGLYFISPLAGAINSLYKHNEKFHKWVDGLVKGFKNAWKGVVKWFSNLGKKIQKSWHGMVKWFKTLGENMAKGLKSAWHSVAKWFSGIAEGIRKAWHSMTSWFTKLGHEMSKGLEATWHNVVKFFSGIVKGVKGVWYGITDWFGKLGSNAVKGFKSAWNGIKSWFKGIIDGIKSAWDGFWDKVSGPFKFLGKAFSGKAKIGSIHFANGTDWQNRWGVPAILNDGNDSPQTNNRESLIYPDGTWELLPNKRNLKRLLPFGTDVVNARDTAGLLKSFKHFADGTLSLEDLNVSKSQENVLKQLFKVSSKQLQVTVDEARRKRDRDRKQAQRQEAKDHKSKKSKSLKITIDNKRHKGSVLADKGLLNGSLKETGHATWINEKLLKRIMSYTKAKPIKVRKNSRIRYRAIPTRRNSKGQYLVDSKWLTGAKKDTGKFEALTRDAYLKLLQFTKAERKYKLPKKRRETNHIRSTAHRRSTRRYSTGSSISRIATHVSASVSGTKIVNALANAVKSIKGKHNITIKAKASGRKSINKLAKAVKKVAGKHKVTIKTKGLGSLESLRKAVKKIKGSTHRVKVETSGTDGLKKLRSAISSVASESEKATKSIKGKGNFAEAFASLTKSTDKSLSKLRSNAEKDFKSMWSNLKNSTSSGTGKINDVVRSFDSKFQKQWHSLTDGTENIFNKFWKSMKSTARSGLNDVIGVLNSAISKIDNVINQFGGSKNAVHRVARLATGTGALGGVRRPITAPTLAILNDGNDSPETGNREAIWDRNTGNVEVVPGRFTPRILKPGQEVLNATETAMLGYTTPQHFATGTGALKELYQIAKHNWEHPQKTGQALFNAVTGLTGAINQLAQGARTKGENQGVKWWSQLWKMVEDKVNDGSLGPAKGLLKAVEKLGEGKPYVWGGYGVDAKGFDCSGLVSTALEKYFNSGWGHLDVAGLWKHATRIPKSEAKPGDPVFWLPDGHVGVYAGHNKYYSAFGPDIGMHSIFGQDPGTEGPAFGRFKGINTEGSKSEDEPSVKANNHLQKLIKAQVGKGFWKTIDKIQEKYGPKDEGGVAGKPYGDHTHWMKQAHIPRSDWAGLNYIVSAESGWNPKARNPSSGTYGLGQMQSYNLHYYTKHGGQSNPIAQLMGIIDYIHDRYGSVANAVRFRKAHNWYARGGIVSHPQTAVVGEGNAPESIIPWDPAYRGRALAIMQATLDHFMAQDGKSQRYQNQAQQAVDLSKTNAEIEAINEKFDAALAQLGILTSKNEVIQLTNTLDKRVIGEAMYAVTKNKLQRDVRNEAYRISGHH</sequence>
<evidence type="ECO:0000256" key="2">
    <source>
        <dbReference type="ARBA" id="ARBA00022670"/>
    </source>
</evidence>
<organism evidence="7 8">
    <name type="scientific">Lactobacillus helveticus CIRM-BIA 951</name>
    <dbReference type="NCBI Taxonomy" id="1226334"/>
    <lineage>
        <taxon>Bacteria</taxon>
        <taxon>Bacillati</taxon>
        <taxon>Bacillota</taxon>
        <taxon>Bacilli</taxon>
        <taxon>Lactobacillales</taxon>
        <taxon>Lactobacillaceae</taxon>
        <taxon>Lactobacillus</taxon>
    </lineage>
</organism>
<dbReference type="PROSITE" id="PS51935">
    <property type="entry name" value="NLPC_P60"/>
    <property type="match status" value="1"/>
</dbReference>
<protein>
    <submittedName>
        <fullName evidence="7">SLT domain protein</fullName>
    </submittedName>
</protein>
<feature type="region of interest" description="Disordered" evidence="5">
    <location>
        <begin position="1261"/>
        <end position="1288"/>
    </location>
</feature>
<dbReference type="PANTHER" id="PTHR47359">
    <property type="entry name" value="PEPTIDOGLYCAN DL-ENDOPEPTIDASE CWLO"/>
    <property type="match status" value="1"/>
</dbReference>
<feature type="region of interest" description="Disordered" evidence="5">
    <location>
        <begin position="1118"/>
        <end position="1151"/>
    </location>
</feature>
<dbReference type="InterPro" id="IPR013491">
    <property type="entry name" value="Tape_meas_N"/>
</dbReference>
<feature type="domain" description="NlpC/P60" evidence="6">
    <location>
        <begin position="1688"/>
        <end position="1812"/>
    </location>
</feature>
<accession>U6F3U4</accession>